<dbReference type="PANTHER" id="PTHR24103">
    <property type="entry name" value="E3 UBIQUITIN-PROTEIN LIGASE TRIM"/>
    <property type="match status" value="1"/>
</dbReference>
<sequence>MAVPSAAEQLRAAASCPVCLELFRDPVSLRCGHNFCRGCVERCGPSPGAAAAAAAGPLCCPQCRDAAPGGSSLRPSRELGHIAGIARELLPGLLRAAPPGPPGPGSVCGRHREPLRLFCREERALLCPECARGHPGPGQREQHRVVPAEEAAREARGEGQRLAREFQELRRSLEEQQRLLLAQLGDLEAAAGRARAQAVGK</sequence>
<dbReference type="Pfam" id="PF00643">
    <property type="entry name" value="zf-B_box"/>
    <property type="match status" value="1"/>
</dbReference>
<accession>A0A8U8BXR5</accession>
<dbReference type="SUPFAM" id="SSF57845">
    <property type="entry name" value="B-box zinc-binding domain"/>
    <property type="match status" value="1"/>
</dbReference>
<dbReference type="AlphaFoldDB" id="A0A8C3QCJ3"/>
<reference evidence="1" key="2">
    <citation type="submission" date="2025-09" db="UniProtKB">
        <authorList>
            <consortium name="Ensembl"/>
        </authorList>
    </citation>
    <scope>IDENTIFICATION</scope>
</reference>
<name>A0A8C3QCJ3_GEOPR</name>
<dbReference type="InterPro" id="IPR027370">
    <property type="entry name" value="Znf-RING_euk"/>
</dbReference>
<proteinExistence type="predicted"/>
<keyword evidence="2" id="KW-1185">Reference proteome</keyword>
<dbReference type="Ensembl" id="ENSCPVT00000020581.2">
    <property type="protein sequence ID" value="ENSCPVP00000019696.2"/>
    <property type="gene ID" value="ENSCPVG00000014324.2"/>
</dbReference>
<dbReference type="InterPro" id="IPR017907">
    <property type="entry name" value="Znf_RING_CS"/>
</dbReference>
<dbReference type="InterPro" id="IPR000315">
    <property type="entry name" value="Znf_B-box"/>
</dbReference>
<dbReference type="Gene3D" id="3.30.160.60">
    <property type="entry name" value="Classic Zinc Finger"/>
    <property type="match status" value="1"/>
</dbReference>
<reference evidence="1" key="1">
    <citation type="submission" date="2025-08" db="UniProtKB">
        <authorList>
            <consortium name="Ensembl"/>
        </authorList>
    </citation>
    <scope>IDENTIFICATION</scope>
</reference>
<accession>A0A8C3QCJ3</accession>
<dbReference type="PROSITE" id="PS50119">
    <property type="entry name" value="ZF_BBOX"/>
    <property type="match status" value="1"/>
</dbReference>
<dbReference type="PROSITE" id="PS00518">
    <property type="entry name" value="ZF_RING_1"/>
    <property type="match status" value="1"/>
</dbReference>
<organism evidence="1 2">
    <name type="scientific">Geospiza parvula</name>
    <name type="common">Small tree-finch</name>
    <name type="synonym">Camarhynchus parvulus</name>
    <dbReference type="NCBI Taxonomy" id="87175"/>
    <lineage>
        <taxon>Eukaryota</taxon>
        <taxon>Metazoa</taxon>
        <taxon>Chordata</taxon>
        <taxon>Craniata</taxon>
        <taxon>Vertebrata</taxon>
        <taxon>Euteleostomi</taxon>
        <taxon>Archelosauria</taxon>
        <taxon>Archosauria</taxon>
        <taxon>Dinosauria</taxon>
        <taxon>Saurischia</taxon>
        <taxon>Theropoda</taxon>
        <taxon>Coelurosauria</taxon>
        <taxon>Aves</taxon>
        <taxon>Neognathae</taxon>
        <taxon>Neoaves</taxon>
        <taxon>Telluraves</taxon>
        <taxon>Australaves</taxon>
        <taxon>Passeriformes</taxon>
        <taxon>Thraupidae</taxon>
        <taxon>Camarhynchus</taxon>
    </lineage>
</organism>
<dbReference type="InterPro" id="IPR001841">
    <property type="entry name" value="Znf_RING"/>
</dbReference>
<dbReference type="SMART" id="SM00336">
    <property type="entry name" value="BBOX"/>
    <property type="match status" value="1"/>
</dbReference>
<dbReference type="GO" id="GO:0008270">
    <property type="term" value="F:zinc ion binding"/>
    <property type="evidence" value="ECO:0007669"/>
    <property type="project" value="InterPro"/>
</dbReference>
<dbReference type="Gene3D" id="3.30.40.10">
    <property type="entry name" value="Zinc/RING finger domain, C3HC4 (zinc finger)"/>
    <property type="match status" value="1"/>
</dbReference>
<dbReference type="SUPFAM" id="SSF57850">
    <property type="entry name" value="RING/U-box"/>
    <property type="match status" value="1"/>
</dbReference>
<dbReference type="SMART" id="SM00184">
    <property type="entry name" value="RING"/>
    <property type="match status" value="1"/>
</dbReference>
<dbReference type="Proteomes" id="UP000694382">
    <property type="component" value="Unassembled WGS sequence"/>
</dbReference>
<dbReference type="Pfam" id="PF13445">
    <property type="entry name" value="zf-RING_UBOX"/>
    <property type="match status" value="1"/>
</dbReference>
<evidence type="ECO:0000313" key="1">
    <source>
        <dbReference type="Ensembl" id="ENSCPVP00000019696.2"/>
    </source>
</evidence>
<dbReference type="InterPro" id="IPR050143">
    <property type="entry name" value="TRIM/RBCC"/>
</dbReference>
<dbReference type="InterPro" id="IPR013083">
    <property type="entry name" value="Znf_RING/FYVE/PHD"/>
</dbReference>
<evidence type="ECO:0000313" key="2">
    <source>
        <dbReference type="Proteomes" id="UP000694382"/>
    </source>
</evidence>
<protein>
    <submittedName>
        <fullName evidence="1">Uncharacterized protein</fullName>
    </submittedName>
</protein>
<dbReference type="PROSITE" id="PS50089">
    <property type="entry name" value="ZF_RING_2"/>
    <property type="match status" value="1"/>
</dbReference>